<dbReference type="SUPFAM" id="SSF88659">
    <property type="entry name" value="Sigma3 and sigma4 domains of RNA polymerase sigma factors"/>
    <property type="match status" value="1"/>
</dbReference>
<dbReference type="InterPro" id="IPR013324">
    <property type="entry name" value="RNA_pol_sigma_r3/r4-like"/>
</dbReference>
<gene>
    <name evidence="1" type="ORF">C12CBH8_19160</name>
</gene>
<evidence type="ECO:0000313" key="1">
    <source>
        <dbReference type="EMBL" id="BCI61277.1"/>
    </source>
</evidence>
<dbReference type="KEGG" id="sman:C12CBH8_19160"/>
<dbReference type="AlphaFoldDB" id="A0A7I8D371"/>
<dbReference type="Proteomes" id="UP000593890">
    <property type="component" value="Chromosome"/>
</dbReference>
<dbReference type="EMBL" id="AP023321">
    <property type="protein sequence ID" value="BCI61277.1"/>
    <property type="molecule type" value="Genomic_DNA"/>
</dbReference>
<name>A0A7I8D371_9FIRM</name>
<protein>
    <submittedName>
        <fullName evidence="1">Uncharacterized protein</fullName>
    </submittedName>
</protein>
<proteinExistence type="predicted"/>
<sequence>MGKRRTDGQKKEEGLVDMDYRMLAKDKLKQLTALRIAVQNLEQRITYIDKMIRWCKKEEEQISLRAEREELIALYRFRKADVQRIEQALAALDPQQRTILDRFYIHRSAYHIERLSEELGYERRAVYYHHDDALRCFALALYGVVDG</sequence>
<dbReference type="RefSeq" id="WP_090265237.1">
    <property type="nucleotide sequence ID" value="NZ_AP023321.1"/>
</dbReference>
<organism evidence="1 2">
    <name type="scientific">Solibaculum mannosilyticum</name>
    <dbReference type="NCBI Taxonomy" id="2780922"/>
    <lineage>
        <taxon>Bacteria</taxon>
        <taxon>Bacillati</taxon>
        <taxon>Bacillota</taxon>
        <taxon>Clostridia</taxon>
        <taxon>Eubacteriales</taxon>
        <taxon>Oscillospiraceae</taxon>
        <taxon>Solibaculum</taxon>
    </lineage>
</organism>
<keyword evidence="2" id="KW-1185">Reference proteome</keyword>
<evidence type="ECO:0000313" key="2">
    <source>
        <dbReference type="Proteomes" id="UP000593890"/>
    </source>
</evidence>
<reference evidence="2" key="1">
    <citation type="submission" date="2020-07" db="EMBL/GenBank/DDBJ databases">
        <title>Complete genome sequencing of Clostridia bacterium strain 12CBH8.</title>
        <authorList>
            <person name="Sakamoto M."/>
            <person name="Murakami T."/>
            <person name="Mori H."/>
        </authorList>
    </citation>
    <scope>NUCLEOTIDE SEQUENCE [LARGE SCALE GENOMIC DNA]</scope>
    <source>
        <strain evidence="2">12CBH8</strain>
    </source>
</reference>
<accession>A0A7I8D371</accession>